<comment type="caution">
    <text evidence="2">The sequence shown here is derived from an EMBL/GenBank/DDBJ whole genome shotgun (WGS) entry which is preliminary data.</text>
</comment>
<sequence>MLSLLLMFLAHILGDFVLQPRSWVEKRTAKIQYLFYHIAVHAGLLFLFFSWDLTGNWQNILFLTAAHLAIDSAKIGFEIKFPKHGVLAFIIDQLLHIGSILVVFFFNNPEKWNALIGQIDPYTILLYLIAIMMQLFVVPIIIRVYISKWNQEVEFNNKRKETLFEAGKLIGVLERVMILCFVLLDFMEGIGFLLAAKSIFRFGDLSNAKDTKFTEYVLIGTLLSFVLGTLIALGLKQALILI</sequence>
<dbReference type="InterPro" id="IPR021737">
    <property type="entry name" value="Phage_phiKZ_Orf197"/>
</dbReference>
<name>A0ABU8I434_9SPHI</name>
<keyword evidence="1" id="KW-1133">Transmembrane helix</keyword>
<dbReference type="RefSeq" id="WP_099367441.1">
    <property type="nucleotide sequence ID" value="NZ_JAYLLN010000010.1"/>
</dbReference>
<proteinExistence type="predicted"/>
<reference evidence="2 3" key="1">
    <citation type="submission" date="2024-01" db="EMBL/GenBank/DDBJ databases">
        <title>Sphingobacterium tenebrionis sp. nov., a novel endophyte isolated from tenebrio molitor intestines.</title>
        <authorList>
            <person name="Zhang C."/>
        </authorList>
    </citation>
    <scope>NUCLEOTIDE SEQUENCE [LARGE SCALE GENOMIC DNA]</scope>
    <source>
        <strain evidence="2 3">PU5-4</strain>
    </source>
</reference>
<feature type="transmembrane region" description="Helical" evidence="1">
    <location>
        <begin position="86"/>
        <end position="106"/>
    </location>
</feature>
<organism evidence="2 3">
    <name type="scientific">Sphingobacterium tenebrionis</name>
    <dbReference type="NCBI Taxonomy" id="3111775"/>
    <lineage>
        <taxon>Bacteria</taxon>
        <taxon>Pseudomonadati</taxon>
        <taxon>Bacteroidota</taxon>
        <taxon>Sphingobacteriia</taxon>
        <taxon>Sphingobacteriales</taxon>
        <taxon>Sphingobacteriaceae</taxon>
        <taxon>Sphingobacterium</taxon>
    </lineage>
</organism>
<keyword evidence="3" id="KW-1185">Reference proteome</keyword>
<dbReference type="EMBL" id="JAYLLN010000010">
    <property type="protein sequence ID" value="MEI5984474.1"/>
    <property type="molecule type" value="Genomic_DNA"/>
</dbReference>
<gene>
    <name evidence="2" type="ORF">VJ786_06115</name>
</gene>
<feature type="transmembrane region" description="Helical" evidence="1">
    <location>
        <begin position="33"/>
        <end position="51"/>
    </location>
</feature>
<evidence type="ECO:0000256" key="1">
    <source>
        <dbReference type="SAM" id="Phobius"/>
    </source>
</evidence>
<evidence type="ECO:0000313" key="3">
    <source>
        <dbReference type="Proteomes" id="UP001363035"/>
    </source>
</evidence>
<dbReference type="Proteomes" id="UP001363035">
    <property type="component" value="Unassembled WGS sequence"/>
</dbReference>
<evidence type="ECO:0000313" key="2">
    <source>
        <dbReference type="EMBL" id="MEI5984474.1"/>
    </source>
</evidence>
<feature type="transmembrane region" description="Helical" evidence="1">
    <location>
        <begin position="216"/>
        <end position="235"/>
    </location>
</feature>
<keyword evidence="1" id="KW-0812">Transmembrane</keyword>
<accession>A0ABU8I434</accession>
<keyword evidence="1" id="KW-0472">Membrane</keyword>
<dbReference type="Pfam" id="PF11750">
    <property type="entry name" value="DUF3307"/>
    <property type="match status" value="1"/>
</dbReference>
<feature type="transmembrane region" description="Helical" evidence="1">
    <location>
        <begin position="126"/>
        <end position="146"/>
    </location>
</feature>
<feature type="transmembrane region" description="Helical" evidence="1">
    <location>
        <begin position="176"/>
        <end position="196"/>
    </location>
</feature>
<protein>
    <submittedName>
        <fullName evidence="2">DUF3307 domain-containing protein</fullName>
    </submittedName>
</protein>